<keyword evidence="3" id="KW-0614">Plasmid</keyword>
<dbReference type="InterPro" id="IPR008964">
    <property type="entry name" value="Invasin/intimin_cell_adhesion"/>
</dbReference>
<dbReference type="SUPFAM" id="SSF49373">
    <property type="entry name" value="Invasin/intimin cell-adhesion fragments"/>
    <property type="match status" value="2"/>
</dbReference>
<dbReference type="KEGG" id="gba:J421_6196"/>
<feature type="chain" id="PRO_5004794553" evidence="1">
    <location>
        <begin position="26"/>
        <end position="548"/>
    </location>
</feature>
<dbReference type="Pfam" id="PF02368">
    <property type="entry name" value="Big_2"/>
    <property type="match status" value="1"/>
</dbReference>
<reference evidence="3 4" key="1">
    <citation type="journal article" date="2014" name="Genome Announc.">
        <title>Genome Sequence and Methylome of Soil Bacterium Gemmatirosa kalamazoonensis KBS708T, a Member of the Rarely Cultivated Gemmatimonadetes Phylum.</title>
        <authorList>
            <person name="Debruyn J.M."/>
            <person name="Radosevich M."/>
            <person name="Wommack K.E."/>
            <person name="Polson S.W."/>
            <person name="Hauser L.J."/>
            <person name="Fawaz M.N."/>
            <person name="Korlach J."/>
            <person name="Tsai Y.C."/>
        </authorList>
    </citation>
    <scope>NUCLEOTIDE SEQUENCE [LARGE SCALE GENOMIC DNA]</scope>
    <source>
        <strain evidence="3 4">KBS708</strain>
        <plasmid evidence="4">Plasmid 2</plasmid>
    </source>
</reference>
<dbReference type="RefSeq" id="WP_148306655.1">
    <property type="nucleotide sequence ID" value="NZ_CP007130.1"/>
</dbReference>
<dbReference type="Gene3D" id="2.60.40.1080">
    <property type="match status" value="2"/>
</dbReference>
<dbReference type="PROSITE" id="PS51257">
    <property type="entry name" value="PROKAR_LIPOPROTEIN"/>
    <property type="match status" value="1"/>
</dbReference>
<geneLocation type="plasmid" evidence="3 4">
    <name>2</name>
</geneLocation>
<dbReference type="InterPro" id="IPR013783">
    <property type="entry name" value="Ig-like_fold"/>
</dbReference>
<dbReference type="HOGENOM" id="CLU_496743_0_0_0"/>
<dbReference type="AlphaFoldDB" id="W0RST3"/>
<dbReference type="InterPro" id="IPR003343">
    <property type="entry name" value="Big_2"/>
</dbReference>
<organism evidence="3 4">
    <name type="scientific">Gemmatirosa kalamazoonensis</name>
    <dbReference type="NCBI Taxonomy" id="861299"/>
    <lineage>
        <taxon>Bacteria</taxon>
        <taxon>Pseudomonadati</taxon>
        <taxon>Gemmatimonadota</taxon>
        <taxon>Gemmatimonadia</taxon>
        <taxon>Gemmatimonadales</taxon>
        <taxon>Gemmatimonadaceae</taxon>
        <taxon>Gemmatirosa</taxon>
    </lineage>
</organism>
<dbReference type="Gene3D" id="2.60.40.10">
    <property type="entry name" value="Immunoglobulins"/>
    <property type="match status" value="1"/>
</dbReference>
<dbReference type="SMART" id="SM00635">
    <property type="entry name" value="BID_2"/>
    <property type="match status" value="3"/>
</dbReference>
<sequence length="548" mass="53522">MRSFPRTRRLSSCSLLATVALSACGGGGGIVSTPPPPTTTLSVAPTSLSCTVGQTVALGATLSPSSATATFTFTPSNTSVSVTATGPSANVACNTAGTSSIQVTAGGQTVTVPVTIAPQPVTVLLNFSPTELSLLVGATQRITTTVTTTPPGGNTAVKFTSSAPQIATVDTLGNVTGVSAGTARINVASVLLPTVNVDVPVTVVAAGSLSLSTHAVTLTPGTAQQILATLLSTTSGPLGGATVTFVSRNPAVAAVTPASGTTGAAGTVQATITGGNTPGTAYVVATAGGKADSVLVTLATSAAPVVTTLAATNVAATSAVVQGNVAQDGKPYTMWFEWGTSPTLATSSSSNPSNGPPAACPGTAVCTWSLTLSSLTSGTTYFYRAVANNAVGTTRGAIMSFTTLGAAATAPTLSNLTVTLTTLNDATCTNTGSSFAYSFSYSDPNGDVSTSAPALTIAFAFAPSGTTGSFAAHPTVTGNGTSGTMSGSLCTVFGTNTSATQSFTLSDAAGNASNTLSFTVQKPAGANVVAGVRAQSSAGPQPSPRSRQ</sequence>
<gene>
    <name evidence="3" type="ORF">J421_6196</name>
</gene>
<dbReference type="EMBL" id="CP007130">
    <property type="protein sequence ID" value="AHG93731.1"/>
    <property type="molecule type" value="Genomic_DNA"/>
</dbReference>
<keyword evidence="1" id="KW-0732">Signal</keyword>
<feature type="domain" description="BIG2" evidence="2">
    <location>
        <begin position="37"/>
        <end position="115"/>
    </location>
</feature>
<dbReference type="Proteomes" id="UP000019151">
    <property type="component" value="Plasmid 2"/>
</dbReference>
<evidence type="ECO:0000313" key="4">
    <source>
        <dbReference type="Proteomes" id="UP000019151"/>
    </source>
</evidence>
<dbReference type="PATRIC" id="fig|861299.3.peg.6256"/>
<name>W0RST3_9BACT</name>
<keyword evidence="4" id="KW-1185">Reference proteome</keyword>
<evidence type="ECO:0000259" key="2">
    <source>
        <dbReference type="SMART" id="SM00635"/>
    </source>
</evidence>
<evidence type="ECO:0000313" key="3">
    <source>
        <dbReference type="EMBL" id="AHG93731.1"/>
    </source>
</evidence>
<dbReference type="InParanoid" id="W0RST3"/>
<feature type="signal peptide" evidence="1">
    <location>
        <begin position="1"/>
        <end position="25"/>
    </location>
</feature>
<feature type="domain" description="BIG2" evidence="2">
    <location>
        <begin position="203"/>
        <end position="284"/>
    </location>
</feature>
<evidence type="ECO:0000256" key="1">
    <source>
        <dbReference type="SAM" id="SignalP"/>
    </source>
</evidence>
<proteinExistence type="predicted"/>
<protein>
    <submittedName>
        <fullName evidence="3">Ig domain protein group 2 domain protein</fullName>
    </submittedName>
</protein>
<accession>W0RST3</accession>
<feature type="domain" description="BIG2" evidence="2">
    <location>
        <begin position="121"/>
        <end position="202"/>
    </location>
</feature>